<dbReference type="PROSITE" id="PS00629">
    <property type="entry name" value="IMP_1"/>
    <property type="match status" value="1"/>
</dbReference>
<dbReference type="InterPro" id="IPR057358">
    <property type="entry name" value="UBL_ZFAND1-like"/>
</dbReference>
<comment type="catalytic activity">
    <reaction evidence="25">
        <text>adenosine 2'-phosphate + H2O = adenosine + phosphate</text>
        <dbReference type="Rhea" id="RHEA:37343"/>
        <dbReference type="ChEBI" id="CHEBI:15377"/>
        <dbReference type="ChEBI" id="CHEBI:16335"/>
        <dbReference type="ChEBI" id="CHEBI:43474"/>
        <dbReference type="ChEBI" id="CHEBI:77740"/>
    </reaction>
    <physiologicalReaction direction="left-to-right" evidence="25">
        <dbReference type="Rhea" id="RHEA:37344"/>
    </physiologicalReaction>
</comment>
<feature type="compositionally biased region" description="Low complexity" evidence="34">
    <location>
        <begin position="55"/>
        <end position="67"/>
    </location>
</feature>
<dbReference type="GO" id="GO:0006021">
    <property type="term" value="P:inositol biosynthetic process"/>
    <property type="evidence" value="ECO:0007669"/>
    <property type="project" value="UniProtKB-UniPathway"/>
</dbReference>
<comment type="catalytic activity">
    <reaction evidence="24">
        <text>1D-myo-inositol 2-phosphate + H2O = myo-inositol + phosphate</text>
        <dbReference type="Rhea" id="RHEA:44152"/>
        <dbReference type="ChEBI" id="CHEBI:15377"/>
        <dbReference type="ChEBI" id="CHEBI:17268"/>
        <dbReference type="ChEBI" id="CHEBI:43474"/>
        <dbReference type="ChEBI" id="CHEBI:84142"/>
        <dbReference type="EC" id="3.1.3.25"/>
    </reaction>
    <physiologicalReaction direction="left-to-right" evidence="24">
        <dbReference type="Rhea" id="RHEA:44153"/>
    </physiologicalReaction>
</comment>
<dbReference type="FunFam" id="3.30.540.10:FF:000004">
    <property type="entry name" value="Inositol-1-monophosphatase"/>
    <property type="match status" value="1"/>
</dbReference>
<dbReference type="GO" id="GO:0005737">
    <property type="term" value="C:cytoplasm"/>
    <property type="evidence" value="ECO:0007669"/>
    <property type="project" value="UniProtKB-SubCell"/>
</dbReference>
<evidence type="ECO:0000256" key="22">
    <source>
        <dbReference type="ARBA" id="ARBA00049888"/>
    </source>
</evidence>
<keyword evidence="12" id="KW-0862">Zinc</keyword>
<comment type="subcellular location">
    <subcellularLocation>
        <location evidence="2">Cytoplasm</location>
    </subcellularLocation>
</comment>
<comment type="subunit">
    <text evidence="5">Homodimer.</text>
</comment>
<evidence type="ECO:0000256" key="23">
    <source>
        <dbReference type="ARBA" id="ARBA00049894"/>
    </source>
</evidence>
<feature type="compositionally biased region" description="Pro residues" evidence="34">
    <location>
        <begin position="1"/>
        <end position="10"/>
    </location>
</feature>
<dbReference type="InterPro" id="IPR033942">
    <property type="entry name" value="IMPase"/>
</dbReference>
<evidence type="ECO:0000256" key="31">
    <source>
        <dbReference type="ARBA" id="ARBA00049927"/>
    </source>
</evidence>
<evidence type="ECO:0000256" key="21">
    <source>
        <dbReference type="ARBA" id="ARBA00049879"/>
    </source>
</evidence>
<evidence type="ECO:0000256" key="13">
    <source>
        <dbReference type="ARBA" id="ARBA00022842"/>
    </source>
</evidence>
<dbReference type="PANTHER" id="PTHR20854">
    <property type="entry name" value="INOSITOL MONOPHOSPHATASE"/>
    <property type="match status" value="1"/>
</dbReference>
<evidence type="ECO:0000256" key="18">
    <source>
        <dbReference type="ARBA" id="ARBA00049863"/>
    </source>
</evidence>
<dbReference type="PRINTS" id="PR00378">
    <property type="entry name" value="LIIMPHPHTASE"/>
</dbReference>
<feature type="binding site" evidence="32">
    <location>
        <position position="415"/>
    </location>
    <ligand>
        <name>Mg(2+)</name>
        <dbReference type="ChEBI" id="CHEBI:18420"/>
        <label>1</label>
        <note>catalytic</note>
    </ligand>
</feature>
<dbReference type="InterPro" id="IPR000760">
    <property type="entry name" value="Inositol_monophosphatase-like"/>
</dbReference>
<dbReference type="InterPro" id="IPR020583">
    <property type="entry name" value="Inositol_monoP_metal-BS"/>
</dbReference>
<comment type="catalytic activity">
    <reaction evidence="23">
        <text>alpha-D-galactose 1-phosphate + H2O = D-galactose + phosphate</text>
        <dbReference type="Rhea" id="RHEA:29315"/>
        <dbReference type="ChEBI" id="CHEBI:4139"/>
        <dbReference type="ChEBI" id="CHEBI:15377"/>
        <dbReference type="ChEBI" id="CHEBI:43474"/>
        <dbReference type="ChEBI" id="CHEBI:58336"/>
        <dbReference type="EC" id="3.1.3.94"/>
    </reaction>
    <physiologicalReaction direction="left-to-right" evidence="23">
        <dbReference type="Rhea" id="RHEA:29316"/>
    </physiologicalReaction>
</comment>
<dbReference type="InterPro" id="IPR036871">
    <property type="entry name" value="PX_dom_sf"/>
</dbReference>
<evidence type="ECO:0000256" key="9">
    <source>
        <dbReference type="ARBA" id="ARBA00022723"/>
    </source>
</evidence>
<dbReference type="EC" id="3.1.3.94" evidence="14"/>
<dbReference type="Proteomes" id="UP000289886">
    <property type="component" value="Unassembled WGS sequence"/>
</dbReference>
<comment type="caution">
    <text evidence="36">The sequence shown here is derived from an EMBL/GenBank/DDBJ whole genome shotgun (WGS) entry which is preliminary data.</text>
</comment>
<evidence type="ECO:0000256" key="24">
    <source>
        <dbReference type="ARBA" id="ARBA00049895"/>
    </source>
</evidence>
<dbReference type="FunFam" id="3.40.190.80:FF:000002">
    <property type="entry name" value="Inositol-1-monophosphatase"/>
    <property type="match status" value="1"/>
</dbReference>
<keyword evidence="11" id="KW-0378">Hydrolase</keyword>
<evidence type="ECO:0000256" key="12">
    <source>
        <dbReference type="ARBA" id="ARBA00022833"/>
    </source>
</evidence>
<feature type="binding site" evidence="32">
    <location>
        <position position="392"/>
    </location>
    <ligand>
        <name>Mg(2+)</name>
        <dbReference type="ChEBI" id="CHEBI:18420"/>
        <label>1</label>
        <note>catalytic</note>
    </ligand>
</feature>
<evidence type="ECO:0000256" key="10">
    <source>
        <dbReference type="ARBA" id="ARBA00022771"/>
    </source>
</evidence>
<comment type="catalytic activity">
    <reaction evidence="31">
        <text>1D-myo-inositol 6-phosphate + H2O = myo-inositol + phosphate</text>
        <dbReference type="Rhea" id="RHEA:44160"/>
        <dbReference type="ChEBI" id="CHEBI:15377"/>
        <dbReference type="ChEBI" id="CHEBI:17268"/>
        <dbReference type="ChEBI" id="CHEBI:43474"/>
        <dbReference type="ChEBI" id="CHEBI:64841"/>
        <dbReference type="EC" id="3.1.3.25"/>
    </reaction>
    <physiologicalReaction direction="left-to-right" evidence="31">
        <dbReference type="Rhea" id="RHEA:44161"/>
    </physiologicalReaction>
</comment>
<dbReference type="EC" id="3.1.3.25" evidence="6"/>
<evidence type="ECO:0000256" key="16">
    <source>
        <dbReference type="ARBA" id="ARBA00042948"/>
    </source>
</evidence>
<evidence type="ECO:0000256" key="20">
    <source>
        <dbReference type="ARBA" id="ARBA00049868"/>
    </source>
</evidence>
<dbReference type="SMART" id="SM00154">
    <property type="entry name" value="ZnF_AN1"/>
    <property type="match status" value="1"/>
</dbReference>
<evidence type="ECO:0000256" key="14">
    <source>
        <dbReference type="ARBA" id="ARBA00038952"/>
    </source>
</evidence>
<dbReference type="SUPFAM" id="SSF118310">
    <property type="entry name" value="AN1-like Zinc finger"/>
    <property type="match status" value="1"/>
</dbReference>
<evidence type="ECO:0000256" key="15">
    <source>
        <dbReference type="ARBA" id="ARBA00040281"/>
    </source>
</evidence>
<protein>
    <recommendedName>
        <fullName evidence="15">Inositol monophosphatase 1</fullName>
        <ecNumber evidence="6">3.1.3.25</ecNumber>
        <ecNumber evidence="14">3.1.3.94</ecNumber>
    </recommendedName>
    <alternativeName>
        <fullName evidence="17">D-galactose 1-phosphate phosphatase</fullName>
    </alternativeName>
    <alternativeName>
        <fullName evidence="16">Inositol-1(or 4)-monophosphatase 1</fullName>
    </alternativeName>
</protein>
<comment type="catalytic activity">
    <reaction evidence="20">
        <text>beta-D-fructose 1-phosphate + H2O = D-fructose + phosphate</text>
        <dbReference type="Rhea" id="RHEA:35603"/>
        <dbReference type="ChEBI" id="CHEBI:15377"/>
        <dbReference type="ChEBI" id="CHEBI:37721"/>
        <dbReference type="ChEBI" id="CHEBI:43474"/>
        <dbReference type="ChEBI" id="CHEBI:138881"/>
    </reaction>
    <physiologicalReaction direction="left-to-right" evidence="20">
        <dbReference type="Rhea" id="RHEA:35604"/>
    </physiologicalReaction>
</comment>
<evidence type="ECO:0000256" key="30">
    <source>
        <dbReference type="ARBA" id="ARBA00049925"/>
    </source>
</evidence>
<evidence type="ECO:0000256" key="5">
    <source>
        <dbReference type="ARBA" id="ARBA00011738"/>
    </source>
</evidence>
<feature type="binding site" evidence="32">
    <location>
        <position position="542"/>
    </location>
    <ligand>
        <name>Mg(2+)</name>
        <dbReference type="ChEBI" id="CHEBI:18420"/>
        <label>1</label>
        <note>catalytic</note>
    </ligand>
</feature>
<comment type="similarity">
    <text evidence="4">Belongs to the inositol monophosphatase superfamily.</text>
</comment>
<evidence type="ECO:0000256" key="7">
    <source>
        <dbReference type="ARBA" id="ARBA00022490"/>
    </source>
</evidence>
<comment type="cofactor">
    <cofactor evidence="1 32">
        <name>Mg(2+)</name>
        <dbReference type="ChEBI" id="CHEBI:18420"/>
    </cofactor>
</comment>
<comment type="catalytic activity">
    <reaction evidence="26">
        <text>scyllo-inositol 1-phosphate + H2O = scyllo-inositol + phosphate</text>
        <dbReference type="Rhea" id="RHEA:82131"/>
        <dbReference type="ChEBI" id="CHEBI:10642"/>
        <dbReference type="ChEBI" id="CHEBI:15377"/>
        <dbReference type="ChEBI" id="CHEBI:43474"/>
        <dbReference type="ChEBI" id="CHEBI:232087"/>
    </reaction>
    <physiologicalReaction direction="left-to-right" evidence="26">
        <dbReference type="Rhea" id="RHEA:82132"/>
    </physiologicalReaction>
</comment>
<dbReference type="GO" id="GO:0008270">
    <property type="term" value="F:zinc ion binding"/>
    <property type="evidence" value="ECO:0007669"/>
    <property type="project" value="UniProtKB-KW"/>
</dbReference>
<evidence type="ECO:0000256" key="6">
    <source>
        <dbReference type="ARBA" id="ARBA00013106"/>
    </source>
</evidence>
<dbReference type="Gene3D" id="3.30.1520.10">
    <property type="entry name" value="Phox-like domain"/>
    <property type="match status" value="1"/>
</dbReference>
<evidence type="ECO:0000256" key="19">
    <source>
        <dbReference type="ARBA" id="ARBA00049866"/>
    </source>
</evidence>
<evidence type="ECO:0000256" key="26">
    <source>
        <dbReference type="ARBA" id="ARBA00049900"/>
    </source>
</evidence>
<dbReference type="UniPathway" id="UPA00823">
    <property type="reaction ID" value="UER00788"/>
</dbReference>
<feature type="region of interest" description="Disordered" evidence="34">
    <location>
        <begin position="1"/>
        <end position="106"/>
    </location>
</feature>
<evidence type="ECO:0000256" key="32">
    <source>
        <dbReference type="PIRSR" id="PIRSR600760-2"/>
    </source>
</evidence>
<dbReference type="PANTHER" id="PTHR20854:SF26">
    <property type="entry name" value="INOSITOL MONOPHOSPHATASE 1"/>
    <property type="match status" value="1"/>
</dbReference>
<evidence type="ECO:0000256" key="29">
    <source>
        <dbReference type="ARBA" id="ARBA00049919"/>
    </source>
</evidence>
<dbReference type="GO" id="GO:0035091">
    <property type="term" value="F:phosphatidylinositol binding"/>
    <property type="evidence" value="ECO:0007669"/>
    <property type="project" value="InterPro"/>
</dbReference>
<dbReference type="GO" id="GO:0046854">
    <property type="term" value="P:phosphatidylinositol phosphate biosynthetic process"/>
    <property type="evidence" value="ECO:0007669"/>
    <property type="project" value="InterPro"/>
</dbReference>
<comment type="catalytic activity">
    <reaction evidence="22">
        <text>D-glucose 6-phosphate + H2O = D-glucose + phosphate</text>
        <dbReference type="Rhea" id="RHEA:16689"/>
        <dbReference type="ChEBI" id="CHEBI:4167"/>
        <dbReference type="ChEBI" id="CHEBI:15377"/>
        <dbReference type="ChEBI" id="CHEBI:43474"/>
        <dbReference type="ChEBI" id="CHEBI:61548"/>
    </reaction>
    <physiologicalReaction direction="left-to-right" evidence="22">
        <dbReference type="Rhea" id="RHEA:16690"/>
    </physiologicalReaction>
</comment>
<accession>A0A662YZ01</accession>
<comment type="catalytic activity">
    <reaction evidence="27">
        <text>a myo-inositol phosphate + H2O = myo-inositol + phosphate</text>
        <dbReference type="Rhea" id="RHEA:24056"/>
        <dbReference type="ChEBI" id="CHEBI:15377"/>
        <dbReference type="ChEBI" id="CHEBI:17268"/>
        <dbReference type="ChEBI" id="CHEBI:43474"/>
        <dbReference type="ChEBI" id="CHEBI:84139"/>
        <dbReference type="EC" id="3.1.3.25"/>
    </reaction>
    <physiologicalReaction direction="left-to-right" evidence="27">
        <dbReference type="Rhea" id="RHEA:24057"/>
    </physiologicalReaction>
</comment>
<evidence type="ECO:0000256" key="17">
    <source>
        <dbReference type="ARBA" id="ARBA00043003"/>
    </source>
</evidence>
<dbReference type="InterPro" id="IPR020550">
    <property type="entry name" value="Inositol_monophosphatase_CS"/>
</dbReference>
<dbReference type="Gene3D" id="4.10.1110.10">
    <property type="entry name" value="AN1-like Zinc finger"/>
    <property type="match status" value="1"/>
</dbReference>
<evidence type="ECO:0000313" key="36">
    <source>
        <dbReference type="EMBL" id="RXN01084.1"/>
    </source>
</evidence>
<evidence type="ECO:0000256" key="11">
    <source>
        <dbReference type="ARBA" id="ARBA00022801"/>
    </source>
</evidence>
<feature type="compositionally biased region" description="Low complexity" evidence="34">
    <location>
        <begin position="14"/>
        <end position="42"/>
    </location>
</feature>
<evidence type="ECO:0000256" key="4">
    <source>
        <dbReference type="ARBA" id="ARBA00009759"/>
    </source>
</evidence>
<dbReference type="Pfam" id="PF01428">
    <property type="entry name" value="zf-AN1"/>
    <property type="match status" value="1"/>
</dbReference>
<keyword evidence="10 33" id="KW-0863">Zinc-finger</keyword>
<comment type="catalytic activity">
    <reaction evidence="30">
        <text>glycerol 2-phosphate + H2O = glycerol + phosphate</text>
        <dbReference type="Rhea" id="RHEA:13105"/>
        <dbReference type="ChEBI" id="CHEBI:15377"/>
        <dbReference type="ChEBI" id="CHEBI:17754"/>
        <dbReference type="ChEBI" id="CHEBI:43474"/>
        <dbReference type="ChEBI" id="CHEBI:58083"/>
    </reaction>
    <physiologicalReaction direction="left-to-right" evidence="30">
        <dbReference type="Rhea" id="RHEA:13106"/>
    </physiologicalReaction>
</comment>
<dbReference type="AlphaFoldDB" id="A0A662YZ01"/>
<evidence type="ECO:0000256" key="34">
    <source>
        <dbReference type="SAM" id="MobiDB-lite"/>
    </source>
</evidence>
<evidence type="ECO:0000256" key="28">
    <source>
        <dbReference type="ARBA" id="ARBA00049917"/>
    </source>
</evidence>
<evidence type="ECO:0000256" key="8">
    <source>
        <dbReference type="ARBA" id="ARBA00022671"/>
    </source>
</evidence>
<dbReference type="SUPFAM" id="SSF64268">
    <property type="entry name" value="PX domain"/>
    <property type="match status" value="1"/>
</dbReference>
<dbReference type="PRINTS" id="PR00377">
    <property type="entry name" value="IMPHPHTASES"/>
</dbReference>
<dbReference type="EMBL" id="SCEB01000090">
    <property type="protein sequence ID" value="RXN01084.1"/>
    <property type="molecule type" value="Genomic_DNA"/>
</dbReference>
<organism evidence="36 37">
    <name type="scientific">Acipenser ruthenus</name>
    <name type="common">Sterlet sturgeon</name>
    <dbReference type="NCBI Taxonomy" id="7906"/>
    <lineage>
        <taxon>Eukaryota</taxon>
        <taxon>Metazoa</taxon>
        <taxon>Chordata</taxon>
        <taxon>Craniata</taxon>
        <taxon>Vertebrata</taxon>
        <taxon>Euteleostomi</taxon>
        <taxon>Actinopterygii</taxon>
        <taxon>Chondrostei</taxon>
        <taxon>Acipenseriformes</taxon>
        <taxon>Acipenseridae</taxon>
        <taxon>Acipenser</taxon>
    </lineage>
</organism>
<dbReference type="Gene3D" id="3.30.540.10">
    <property type="entry name" value="Fructose-1,6-Bisphosphatase, subunit A, domain 1"/>
    <property type="match status" value="1"/>
</dbReference>
<keyword evidence="8" id="KW-0452">Lithium</keyword>
<comment type="catalytic activity">
    <reaction evidence="19">
        <text>1D-myo-inositol 5-phosphate + H2O = myo-inositol + phosphate</text>
        <dbReference type="Rhea" id="RHEA:44156"/>
        <dbReference type="ChEBI" id="CHEBI:15377"/>
        <dbReference type="ChEBI" id="CHEBI:17268"/>
        <dbReference type="ChEBI" id="CHEBI:43474"/>
        <dbReference type="ChEBI" id="CHEBI:84141"/>
        <dbReference type="EC" id="3.1.3.25"/>
    </reaction>
    <physiologicalReaction direction="left-to-right" evidence="19">
        <dbReference type="Rhea" id="RHEA:44157"/>
    </physiologicalReaction>
</comment>
<name>A0A662YZ01_ACIRT</name>
<feature type="compositionally biased region" description="Polar residues" evidence="34">
    <location>
        <begin position="80"/>
        <end position="98"/>
    </location>
</feature>
<dbReference type="Pfam" id="PF00459">
    <property type="entry name" value="Inositol_P"/>
    <property type="match status" value="1"/>
</dbReference>
<evidence type="ECO:0000256" key="25">
    <source>
        <dbReference type="ARBA" id="ARBA00049898"/>
    </source>
</evidence>
<comment type="pathway">
    <text evidence="3">Polyol metabolism; myo-inositol biosynthesis; myo-inositol from D-glucose 6-phosphate: step 2/2.</text>
</comment>
<evidence type="ECO:0000256" key="1">
    <source>
        <dbReference type="ARBA" id="ARBA00001946"/>
    </source>
</evidence>
<feature type="binding site" evidence="32">
    <location>
        <position position="414"/>
    </location>
    <ligand>
        <name>Mg(2+)</name>
        <dbReference type="ChEBI" id="CHEBI:18420"/>
        <label>1</label>
        <note>catalytic</note>
    </ligand>
</feature>
<keyword evidence="7" id="KW-0963">Cytoplasm</keyword>
<dbReference type="CDD" id="cd01639">
    <property type="entry name" value="IMPase"/>
    <property type="match status" value="1"/>
</dbReference>
<feature type="binding site" evidence="32">
    <location>
        <position position="412"/>
    </location>
    <ligand>
        <name>Mg(2+)</name>
        <dbReference type="ChEBI" id="CHEBI:18420"/>
        <label>1</label>
        <note>catalytic</note>
    </ligand>
</feature>
<evidence type="ECO:0000313" key="37">
    <source>
        <dbReference type="Proteomes" id="UP000289886"/>
    </source>
</evidence>
<dbReference type="InterPro" id="IPR000058">
    <property type="entry name" value="Znf_AN1"/>
</dbReference>
<evidence type="ECO:0000256" key="27">
    <source>
        <dbReference type="ARBA" id="ARBA00049907"/>
    </source>
</evidence>
<comment type="catalytic activity">
    <reaction evidence="18">
        <text>1D-myo-inositol 4-phosphate + H2O = myo-inositol + phosphate</text>
        <dbReference type="Rhea" id="RHEA:30735"/>
        <dbReference type="ChEBI" id="CHEBI:15377"/>
        <dbReference type="ChEBI" id="CHEBI:17268"/>
        <dbReference type="ChEBI" id="CHEBI:43474"/>
        <dbReference type="ChEBI" id="CHEBI:58469"/>
        <dbReference type="EC" id="3.1.3.25"/>
    </reaction>
    <physiologicalReaction direction="left-to-right" evidence="18">
        <dbReference type="Rhea" id="RHEA:30736"/>
    </physiologicalReaction>
</comment>
<dbReference type="GO" id="GO:0007165">
    <property type="term" value="P:signal transduction"/>
    <property type="evidence" value="ECO:0007669"/>
    <property type="project" value="TreeGrafter"/>
</dbReference>
<dbReference type="GO" id="GO:0008934">
    <property type="term" value="F:inositol monophosphate 1-phosphatase activity"/>
    <property type="evidence" value="ECO:0007669"/>
    <property type="project" value="InterPro"/>
</dbReference>
<comment type="catalytic activity">
    <reaction evidence="21">
        <text>1D-myo-inositol 1-phosphate + H2O = myo-inositol + phosphate</text>
        <dbReference type="Rhea" id="RHEA:27670"/>
        <dbReference type="ChEBI" id="CHEBI:15377"/>
        <dbReference type="ChEBI" id="CHEBI:17268"/>
        <dbReference type="ChEBI" id="CHEBI:43474"/>
        <dbReference type="ChEBI" id="CHEBI:58433"/>
        <dbReference type="EC" id="3.1.3.25"/>
    </reaction>
    <physiologicalReaction direction="left-to-right" evidence="21">
        <dbReference type="Rhea" id="RHEA:27671"/>
    </physiologicalReaction>
</comment>
<dbReference type="InterPro" id="IPR035896">
    <property type="entry name" value="AN1-like_Znf"/>
</dbReference>
<dbReference type="PROSITE" id="PS51039">
    <property type="entry name" value="ZF_AN1"/>
    <property type="match status" value="1"/>
</dbReference>
<evidence type="ECO:0000256" key="33">
    <source>
        <dbReference type="PROSITE-ProRule" id="PRU00449"/>
    </source>
</evidence>
<evidence type="ECO:0000256" key="3">
    <source>
        <dbReference type="ARBA" id="ARBA00005152"/>
    </source>
</evidence>
<dbReference type="SUPFAM" id="SSF56655">
    <property type="entry name" value="Carbohydrate phosphatase"/>
    <property type="match status" value="1"/>
</dbReference>
<comment type="catalytic activity">
    <reaction evidence="28">
        <text>1D-myo-inositol 3-phosphate + H2O = myo-inositol + phosphate</text>
        <dbReference type="Rhea" id="RHEA:30739"/>
        <dbReference type="ChEBI" id="CHEBI:15377"/>
        <dbReference type="ChEBI" id="CHEBI:17268"/>
        <dbReference type="ChEBI" id="CHEBI:43474"/>
        <dbReference type="ChEBI" id="CHEBI:58401"/>
        <dbReference type="EC" id="3.1.3.25"/>
    </reaction>
    <physiologicalReaction direction="left-to-right" evidence="28">
        <dbReference type="Rhea" id="RHEA:30740"/>
    </physiologicalReaction>
</comment>
<dbReference type="Pfam" id="PF25327">
    <property type="entry name" value="UBL_ZFAND1"/>
    <property type="match status" value="1"/>
</dbReference>
<comment type="catalytic activity">
    <reaction evidence="29">
        <text>alpha-D-glucose 1-phosphate + H2O = D-glucose + phosphate</text>
        <dbReference type="Rhea" id="RHEA:19933"/>
        <dbReference type="ChEBI" id="CHEBI:4167"/>
        <dbReference type="ChEBI" id="CHEBI:15377"/>
        <dbReference type="ChEBI" id="CHEBI:43474"/>
        <dbReference type="ChEBI" id="CHEBI:58601"/>
    </reaction>
    <physiologicalReaction direction="left-to-right" evidence="29">
        <dbReference type="Rhea" id="RHEA:19934"/>
    </physiologicalReaction>
</comment>
<keyword evidence="13 32" id="KW-0460">Magnesium</keyword>
<evidence type="ECO:0000259" key="35">
    <source>
        <dbReference type="PROSITE" id="PS51039"/>
    </source>
</evidence>
<sequence length="604" mass="66288">MATPFVPVPVPLDSASSGIARSRSQRSSSFGSISTSSSSSKSQAEDCVTGSNKKSSTSEQPSSTPPQCKSPVIRTKLNGADSSIEYSNSPGEQTSESTSWEDRPSTPTVLGYEVMEERAKFTVYKVLVRKSPEESWVVFRRYTDFSRLNDKVNVKKETVKCGGNTCTSYPCTYHGCNGKELLPVVCTHCEKHFCLAHRHQDAHECEKLEVPKPRMAATQQLVKEIVESKKSAPARGRRGTERTYFQVFLPKGGTEKSKPIFFCSKWSVGKVVDYAASLANLKNNNNILTAKKLRLCHPLSGEALQMDSTLESWVCNTECPLYNGGNVILEYLDNDCKGIVVAMSTCCEMLLLFMFYSIRKKFPFVAVAIGFAVNKQVIVRNCVLLYFSFIGEESVAAGESSILTDNPTWIIDPIDGTTNFVHRFPFVAVSIGFAVKKELEFGVVYSCMDDKMYTARKGRGAFCNGVQLKVSGQEDITKSLIITELGSNRNPDTVRRVLANMDRLLCVPVHGIRAVGTAAVNMCLVATGGADAYYEIGIHCWDMAAAAVIVTEAGGVVMDVTGGPFDLMSRRLITASSRAIGERIAKELQAFPCERDDGKKEDQL</sequence>
<dbReference type="PROSITE" id="PS00630">
    <property type="entry name" value="IMP_2"/>
    <property type="match status" value="1"/>
</dbReference>
<proteinExistence type="inferred from homology"/>
<gene>
    <name evidence="36" type="ORF">EOD39_7999</name>
</gene>
<keyword evidence="37" id="KW-1185">Reference proteome</keyword>
<reference evidence="36 37" key="1">
    <citation type="submission" date="2019-01" db="EMBL/GenBank/DDBJ databases">
        <title>Draft Genome and Complete Hox-Cluster Characterization of the Sterlet Sturgeon (Acipenser ruthenus).</title>
        <authorList>
            <person name="Wei Q."/>
        </authorList>
    </citation>
    <scope>NUCLEOTIDE SEQUENCE [LARGE SCALE GENOMIC DNA]</scope>
    <source>
        <strain evidence="36">WHYD16114868_AA</strain>
        <tissue evidence="36">Blood</tissue>
    </source>
</reference>
<evidence type="ECO:0000256" key="2">
    <source>
        <dbReference type="ARBA" id="ARBA00004496"/>
    </source>
</evidence>
<feature type="domain" description="AN1-type" evidence="35">
    <location>
        <begin position="165"/>
        <end position="213"/>
    </location>
</feature>
<dbReference type="InterPro" id="IPR020552">
    <property type="entry name" value="Inositol_monoPase_Li-sen"/>
</dbReference>
<dbReference type="Gene3D" id="3.40.190.80">
    <property type="match status" value="1"/>
</dbReference>
<keyword evidence="9 32" id="KW-0479">Metal-binding</keyword>